<gene>
    <name evidence="2" type="primary">gspH</name>
    <name evidence="2" type="ORF">D7V64_03750</name>
</gene>
<dbReference type="RefSeq" id="WP_120366885.1">
    <property type="nucleotide sequence ID" value="NZ_RAXZ01000003.1"/>
</dbReference>
<dbReference type="Proteomes" id="UP000281084">
    <property type="component" value="Unassembled WGS sequence"/>
</dbReference>
<dbReference type="InterPro" id="IPR045584">
    <property type="entry name" value="Pilin-like"/>
</dbReference>
<evidence type="ECO:0000313" key="3">
    <source>
        <dbReference type="Proteomes" id="UP000281084"/>
    </source>
</evidence>
<keyword evidence="1" id="KW-0472">Membrane</keyword>
<dbReference type="NCBIfam" id="TIGR02532">
    <property type="entry name" value="IV_pilin_GFxxxE"/>
    <property type="match status" value="1"/>
</dbReference>
<feature type="transmembrane region" description="Helical" evidence="1">
    <location>
        <begin position="12"/>
        <end position="34"/>
    </location>
</feature>
<dbReference type="SUPFAM" id="SSF54523">
    <property type="entry name" value="Pili subunits"/>
    <property type="match status" value="1"/>
</dbReference>
<organism evidence="2 3">
    <name type="scientific">Acinetobacter cumulans</name>
    <dbReference type="NCBI Taxonomy" id="2136182"/>
    <lineage>
        <taxon>Bacteria</taxon>
        <taxon>Pseudomonadati</taxon>
        <taxon>Pseudomonadota</taxon>
        <taxon>Gammaproteobacteria</taxon>
        <taxon>Moraxellales</taxon>
        <taxon>Moraxellaceae</taxon>
        <taxon>Acinetobacter</taxon>
    </lineage>
</organism>
<accession>A0A3A8GGY1</accession>
<sequence length="144" mass="15308">MYKSKGFTLIELMVVIAVMAIIAMMAAPSFNALLLKQNMNKSARALASTLSEARAKAALERRQVTVVLNSSAENTPSQLNWAPSGQAILKTTTPTQVVFKTTGLVDTTNEIPFVVCNKTGGNLSKTITITKMGTVQIVADGSCT</sequence>
<proteinExistence type="predicted"/>
<dbReference type="Gene3D" id="3.30.700.10">
    <property type="entry name" value="Glycoprotein, Type 4 Pilin"/>
    <property type="match status" value="1"/>
</dbReference>
<keyword evidence="1" id="KW-1133">Transmembrane helix</keyword>
<protein>
    <submittedName>
        <fullName evidence="2">Type II secretion system protein GspH</fullName>
    </submittedName>
</protein>
<dbReference type="AlphaFoldDB" id="A0A3A8GGY1"/>
<keyword evidence="1" id="KW-0812">Transmembrane</keyword>
<reference evidence="2 3" key="1">
    <citation type="submission" date="2018-09" db="EMBL/GenBank/DDBJ databases">
        <title>The draft genome of Acinetobacter spp. strains.</title>
        <authorList>
            <person name="Qin J."/>
            <person name="Feng Y."/>
            <person name="Zong Z."/>
        </authorList>
    </citation>
    <scope>NUCLEOTIDE SEQUENCE [LARGE SCALE GENOMIC DNA]</scope>
    <source>
        <strain evidence="2 3">WCHAc060002</strain>
    </source>
</reference>
<comment type="caution">
    <text evidence="2">The sequence shown here is derived from an EMBL/GenBank/DDBJ whole genome shotgun (WGS) entry which is preliminary data.</text>
</comment>
<evidence type="ECO:0000313" key="2">
    <source>
        <dbReference type="EMBL" id="RKG54700.1"/>
    </source>
</evidence>
<name>A0A3A8GGY1_9GAMM</name>
<dbReference type="InterPro" id="IPR012902">
    <property type="entry name" value="N_methyl_site"/>
</dbReference>
<dbReference type="PROSITE" id="PS00409">
    <property type="entry name" value="PROKAR_NTER_METHYL"/>
    <property type="match status" value="1"/>
</dbReference>
<evidence type="ECO:0000256" key="1">
    <source>
        <dbReference type="SAM" id="Phobius"/>
    </source>
</evidence>
<dbReference type="EMBL" id="RAXZ01000003">
    <property type="protein sequence ID" value="RKG54700.1"/>
    <property type="molecule type" value="Genomic_DNA"/>
</dbReference>
<dbReference type="Pfam" id="PF07963">
    <property type="entry name" value="N_methyl"/>
    <property type="match status" value="1"/>
</dbReference>